<dbReference type="GO" id="GO:0005506">
    <property type="term" value="F:iron ion binding"/>
    <property type="evidence" value="ECO:0007669"/>
    <property type="project" value="InterPro"/>
</dbReference>
<dbReference type="GeneID" id="25738609"/>
<dbReference type="Pfam" id="PF13225">
    <property type="entry name" value="D27-like_C"/>
    <property type="match status" value="1"/>
</dbReference>
<dbReference type="InterPro" id="IPR025114">
    <property type="entry name" value="D27-like_C"/>
</dbReference>
<dbReference type="OrthoDB" id="416096at2759"/>
<dbReference type="InterPro" id="IPR038938">
    <property type="entry name" value="D27-like"/>
</dbReference>
<keyword evidence="4" id="KW-1185">Reference proteome</keyword>
<feature type="domain" description="Beta-carotene isomerase D27-like C-terminal" evidence="2">
    <location>
        <begin position="80"/>
        <end position="166"/>
    </location>
</feature>
<accession>A0A0D2N974</accession>
<evidence type="ECO:0000256" key="1">
    <source>
        <dbReference type="SAM" id="MobiDB-lite"/>
    </source>
</evidence>
<dbReference type="PANTHER" id="PTHR33591">
    <property type="entry name" value="BETA-CAROTENE ISOMERASE D27"/>
    <property type="match status" value="1"/>
</dbReference>
<dbReference type="STRING" id="145388.A0A0D2N974"/>
<reference evidence="3 4" key="1">
    <citation type="journal article" date="2013" name="BMC Genomics">
        <title>Reconstruction of the lipid metabolism for the microalga Monoraphidium neglectum from its genome sequence reveals characteristics suitable for biofuel production.</title>
        <authorList>
            <person name="Bogen C."/>
            <person name="Al-Dilaimi A."/>
            <person name="Albersmeier A."/>
            <person name="Wichmann J."/>
            <person name="Grundmann M."/>
            <person name="Rupp O."/>
            <person name="Lauersen K.J."/>
            <person name="Blifernez-Klassen O."/>
            <person name="Kalinowski J."/>
            <person name="Goesmann A."/>
            <person name="Mussgnug J.H."/>
            <person name="Kruse O."/>
        </authorList>
    </citation>
    <scope>NUCLEOTIDE SEQUENCE [LARGE SCALE GENOMIC DNA]</scope>
    <source>
        <strain evidence="3 4">SAG 48.87</strain>
    </source>
</reference>
<gene>
    <name evidence="3" type="ORF">MNEG_5732</name>
</gene>
<organism evidence="3 4">
    <name type="scientific">Monoraphidium neglectum</name>
    <dbReference type="NCBI Taxonomy" id="145388"/>
    <lineage>
        <taxon>Eukaryota</taxon>
        <taxon>Viridiplantae</taxon>
        <taxon>Chlorophyta</taxon>
        <taxon>core chlorophytes</taxon>
        <taxon>Chlorophyceae</taxon>
        <taxon>CS clade</taxon>
        <taxon>Sphaeropleales</taxon>
        <taxon>Selenastraceae</taxon>
        <taxon>Monoraphidium</taxon>
    </lineage>
</organism>
<evidence type="ECO:0000313" key="3">
    <source>
        <dbReference type="EMBL" id="KIZ02226.1"/>
    </source>
</evidence>
<dbReference type="EMBL" id="KK101093">
    <property type="protein sequence ID" value="KIZ02226.1"/>
    <property type="molecule type" value="Genomic_DNA"/>
</dbReference>
<name>A0A0D2N974_9CHLO</name>
<dbReference type="KEGG" id="mng:MNEG_5732"/>
<feature type="compositionally biased region" description="Low complexity" evidence="1">
    <location>
        <begin position="201"/>
        <end position="216"/>
    </location>
</feature>
<protein>
    <recommendedName>
        <fullName evidence="2">Beta-carotene isomerase D27-like C-terminal domain-containing protein</fullName>
    </recommendedName>
</protein>
<evidence type="ECO:0000313" key="4">
    <source>
        <dbReference type="Proteomes" id="UP000054498"/>
    </source>
</evidence>
<evidence type="ECO:0000259" key="2">
    <source>
        <dbReference type="Pfam" id="PF13225"/>
    </source>
</evidence>
<feature type="region of interest" description="Disordered" evidence="1">
    <location>
        <begin position="193"/>
        <end position="225"/>
    </location>
</feature>
<dbReference type="PANTHER" id="PTHR33591:SF4">
    <property type="entry name" value="OS08G0114100 PROTEIN"/>
    <property type="match status" value="1"/>
</dbReference>
<sequence length="287" mass="30971">MPACAHPGVPVPEEAQYDDFVRISKEIMRGRSAVKQREVVREVLRSLMPREAPGAFRRLFPPTQWSAEFNALIASVAFFWLVGESELREADVQVAEDKVRRQKSLVYIKKCRYLEASGCVGMCTNMCKVPTQAYFTEEFGLPLTMKPNFEDLSCEMIFGQAPPPLEQDPVYTQPCFVPQCSLAKQLETCPKVDTERPNVTPGAEAPSPGVAAAGGAPAPPAPAVAGSGHDVNLTLQPTGVALTLDEALSLGVSDRCIASGARLFGGCSVEIAQAQRAFNLRGDVLTG</sequence>
<proteinExistence type="predicted"/>
<dbReference type="RefSeq" id="XP_013901245.1">
    <property type="nucleotide sequence ID" value="XM_014045791.1"/>
</dbReference>
<dbReference type="AlphaFoldDB" id="A0A0D2N974"/>
<dbReference type="Proteomes" id="UP000054498">
    <property type="component" value="Unassembled WGS sequence"/>
</dbReference>